<sequence>MRRAPCGQHPLGLVDVSFTRSFPAADHRPKLCIAPPRRPPPALDDIPLLRLSLPVRPWPPHLTTLSRPRMFHLLGHAVFSSLPRPRRSASIFSCIRRRPPMLLRRTQRPRDAFARRSRRRAYRYGFELPSPAAILHPRLLGVSIELRDCATIQPCSWYRFRRARLSKLPHRALVVDAHPRVCSLFMASQDSPLAVSVSGPEGTNRRS</sequence>
<gene>
    <name evidence="1" type="ORF">R3P38DRAFT_2838909</name>
</gene>
<comment type="caution">
    <text evidence="1">The sequence shown here is derived from an EMBL/GenBank/DDBJ whole genome shotgun (WGS) entry which is preliminary data.</text>
</comment>
<dbReference type="EMBL" id="JAWWNJ010000003">
    <property type="protein sequence ID" value="KAK7060015.1"/>
    <property type="molecule type" value="Genomic_DNA"/>
</dbReference>
<keyword evidence="2" id="KW-1185">Reference proteome</keyword>
<proteinExistence type="predicted"/>
<organism evidence="1 2">
    <name type="scientific">Favolaschia claudopus</name>
    <dbReference type="NCBI Taxonomy" id="2862362"/>
    <lineage>
        <taxon>Eukaryota</taxon>
        <taxon>Fungi</taxon>
        <taxon>Dikarya</taxon>
        <taxon>Basidiomycota</taxon>
        <taxon>Agaricomycotina</taxon>
        <taxon>Agaricomycetes</taxon>
        <taxon>Agaricomycetidae</taxon>
        <taxon>Agaricales</taxon>
        <taxon>Marasmiineae</taxon>
        <taxon>Mycenaceae</taxon>
        <taxon>Favolaschia</taxon>
    </lineage>
</organism>
<evidence type="ECO:0000313" key="2">
    <source>
        <dbReference type="Proteomes" id="UP001362999"/>
    </source>
</evidence>
<dbReference type="AlphaFoldDB" id="A0AAW0E804"/>
<name>A0AAW0E804_9AGAR</name>
<accession>A0AAW0E804</accession>
<reference evidence="1 2" key="1">
    <citation type="journal article" date="2024" name="J Genomics">
        <title>Draft genome sequencing and assembly of Favolaschia claudopus CIRM-BRFM 2984 isolated from oak limbs.</title>
        <authorList>
            <person name="Navarro D."/>
            <person name="Drula E."/>
            <person name="Chaduli D."/>
            <person name="Cazenave R."/>
            <person name="Ahrendt S."/>
            <person name="Wang J."/>
            <person name="Lipzen A."/>
            <person name="Daum C."/>
            <person name="Barry K."/>
            <person name="Grigoriev I.V."/>
            <person name="Favel A."/>
            <person name="Rosso M.N."/>
            <person name="Martin F."/>
        </authorList>
    </citation>
    <scope>NUCLEOTIDE SEQUENCE [LARGE SCALE GENOMIC DNA]</scope>
    <source>
        <strain evidence="1 2">CIRM-BRFM 2984</strain>
    </source>
</reference>
<evidence type="ECO:0000313" key="1">
    <source>
        <dbReference type="EMBL" id="KAK7060015.1"/>
    </source>
</evidence>
<dbReference type="Proteomes" id="UP001362999">
    <property type="component" value="Unassembled WGS sequence"/>
</dbReference>
<protein>
    <submittedName>
        <fullName evidence="1">Uncharacterized protein</fullName>
    </submittedName>
</protein>